<evidence type="ECO:0000256" key="1">
    <source>
        <dbReference type="ARBA" id="ARBA00023015"/>
    </source>
</evidence>
<organism evidence="6 7">
    <name type="scientific">Halopseudomonas aestusnigri</name>
    <dbReference type="NCBI Taxonomy" id="857252"/>
    <lineage>
        <taxon>Bacteria</taxon>
        <taxon>Pseudomonadati</taxon>
        <taxon>Pseudomonadota</taxon>
        <taxon>Gammaproteobacteria</taxon>
        <taxon>Pseudomonadales</taxon>
        <taxon>Pseudomonadaceae</taxon>
        <taxon>Halopseudomonas</taxon>
    </lineage>
</organism>
<protein>
    <submittedName>
        <fullName evidence="6">Transcriptional regulator, TetR family</fullName>
    </submittedName>
</protein>
<dbReference type="SUPFAM" id="SSF48498">
    <property type="entry name" value="Tetracyclin repressor-like, C-terminal domain"/>
    <property type="match status" value="1"/>
</dbReference>
<dbReference type="Proteomes" id="UP000243518">
    <property type="component" value="Unassembled WGS sequence"/>
</dbReference>
<evidence type="ECO:0000256" key="4">
    <source>
        <dbReference type="PROSITE-ProRule" id="PRU00335"/>
    </source>
</evidence>
<feature type="domain" description="HTH tetR-type" evidence="5">
    <location>
        <begin position="21"/>
        <end position="81"/>
    </location>
</feature>
<comment type="caution">
    <text evidence="6">The sequence shown here is derived from an EMBL/GenBank/DDBJ whole genome shotgun (WGS) entry which is preliminary data.</text>
</comment>
<name>A0AAQ1G7R1_9GAMM</name>
<sequence>MILLYQVKLTGRIVLGMNTIQDKRARILASGTSVMLRKGYNGTGVQEITQGAGVPKGSFYHYFESKEDFAIQALHYYYTPRIERFADALSVPELSPRERVLRCYRDLVGYFANQEQPSHQCFIGSLCHEMAEESQPIGYAASAILQRSNQVLADCLAQAQSAGEIAADQNPAELAGFISAAWEGALLRMKADRQIGPLRVFIQQLERLLQP</sequence>
<gene>
    <name evidence="6" type="ORF">SAMN05216586_104105</name>
</gene>
<dbReference type="InterPro" id="IPR036271">
    <property type="entry name" value="Tet_transcr_reg_TetR-rel_C_sf"/>
</dbReference>
<dbReference type="GO" id="GO:0003677">
    <property type="term" value="F:DNA binding"/>
    <property type="evidence" value="ECO:0007669"/>
    <property type="project" value="UniProtKB-UniRule"/>
</dbReference>
<dbReference type="Pfam" id="PF16925">
    <property type="entry name" value="TetR_C_13"/>
    <property type="match status" value="1"/>
</dbReference>
<keyword evidence="7" id="KW-1185">Reference proteome</keyword>
<dbReference type="EMBL" id="FNVE01000004">
    <property type="protein sequence ID" value="SEG20916.1"/>
    <property type="molecule type" value="Genomic_DNA"/>
</dbReference>
<evidence type="ECO:0000256" key="2">
    <source>
        <dbReference type="ARBA" id="ARBA00023125"/>
    </source>
</evidence>
<dbReference type="InterPro" id="IPR009057">
    <property type="entry name" value="Homeodomain-like_sf"/>
</dbReference>
<dbReference type="SUPFAM" id="SSF46689">
    <property type="entry name" value="Homeodomain-like"/>
    <property type="match status" value="1"/>
</dbReference>
<dbReference type="PANTHER" id="PTHR47506:SF6">
    <property type="entry name" value="HTH-TYPE TRANSCRIPTIONAL REPRESSOR NEMR"/>
    <property type="match status" value="1"/>
</dbReference>
<dbReference type="Pfam" id="PF00440">
    <property type="entry name" value="TetR_N"/>
    <property type="match status" value="1"/>
</dbReference>
<dbReference type="Gene3D" id="1.10.357.10">
    <property type="entry name" value="Tetracycline Repressor, domain 2"/>
    <property type="match status" value="1"/>
</dbReference>
<keyword evidence="2 4" id="KW-0238">DNA-binding</keyword>
<evidence type="ECO:0000259" key="5">
    <source>
        <dbReference type="PROSITE" id="PS50977"/>
    </source>
</evidence>
<dbReference type="PROSITE" id="PS50977">
    <property type="entry name" value="HTH_TETR_2"/>
    <property type="match status" value="1"/>
</dbReference>
<accession>A0AAQ1G7R1</accession>
<keyword evidence="3" id="KW-0804">Transcription</keyword>
<feature type="DNA-binding region" description="H-T-H motif" evidence="4">
    <location>
        <begin position="44"/>
        <end position="63"/>
    </location>
</feature>
<evidence type="ECO:0000256" key="3">
    <source>
        <dbReference type="ARBA" id="ARBA00023163"/>
    </source>
</evidence>
<reference evidence="6 7" key="1">
    <citation type="submission" date="2016-10" db="EMBL/GenBank/DDBJ databases">
        <authorList>
            <person name="Varghese N."/>
            <person name="Submissions S."/>
        </authorList>
    </citation>
    <scope>NUCLEOTIDE SEQUENCE [LARGE SCALE GENOMIC DNA]</scope>
    <source>
        <strain evidence="6 7">CECT 8317</strain>
    </source>
</reference>
<evidence type="ECO:0000313" key="6">
    <source>
        <dbReference type="EMBL" id="SEG20916.1"/>
    </source>
</evidence>
<dbReference type="PRINTS" id="PR00455">
    <property type="entry name" value="HTHTETR"/>
</dbReference>
<dbReference type="InterPro" id="IPR001647">
    <property type="entry name" value="HTH_TetR"/>
</dbReference>
<dbReference type="AlphaFoldDB" id="A0AAQ1G7R1"/>
<keyword evidence="1" id="KW-0805">Transcription regulation</keyword>
<proteinExistence type="predicted"/>
<dbReference type="PANTHER" id="PTHR47506">
    <property type="entry name" value="TRANSCRIPTIONAL REGULATORY PROTEIN"/>
    <property type="match status" value="1"/>
</dbReference>
<dbReference type="InterPro" id="IPR011075">
    <property type="entry name" value="TetR_C"/>
</dbReference>
<evidence type="ECO:0000313" key="7">
    <source>
        <dbReference type="Proteomes" id="UP000243518"/>
    </source>
</evidence>